<name>A0AAV2EXD1_9ROSI</name>
<dbReference type="AlphaFoldDB" id="A0AAV2EXD1"/>
<evidence type="ECO:0000313" key="2">
    <source>
        <dbReference type="EMBL" id="CAL1390494.1"/>
    </source>
</evidence>
<protein>
    <submittedName>
        <fullName evidence="2">Uncharacterized protein</fullName>
    </submittedName>
</protein>
<feature type="region of interest" description="Disordered" evidence="1">
    <location>
        <begin position="84"/>
        <end position="105"/>
    </location>
</feature>
<organism evidence="2 3">
    <name type="scientific">Linum trigynum</name>
    <dbReference type="NCBI Taxonomy" id="586398"/>
    <lineage>
        <taxon>Eukaryota</taxon>
        <taxon>Viridiplantae</taxon>
        <taxon>Streptophyta</taxon>
        <taxon>Embryophyta</taxon>
        <taxon>Tracheophyta</taxon>
        <taxon>Spermatophyta</taxon>
        <taxon>Magnoliopsida</taxon>
        <taxon>eudicotyledons</taxon>
        <taxon>Gunneridae</taxon>
        <taxon>Pentapetalae</taxon>
        <taxon>rosids</taxon>
        <taxon>fabids</taxon>
        <taxon>Malpighiales</taxon>
        <taxon>Linaceae</taxon>
        <taxon>Linum</taxon>
    </lineage>
</organism>
<feature type="compositionally biased region" description="Basic residues" evidence="1">
    <location>
        <begin position="87"/>
        <end position="101"/>
    </location>
</feature>
<sequence>MPSYRSAGSDKGIRLGKGEVEYVDPEFSRYPLTEASSHPRQLINKRAGMEVVCNNGRCQAEIFRSGYSLLISAFYLGKRWNAPASPGRKRGIVGRSGRKKLGQRDAEEVAGYRRVGLRRRGIRQSRESRLGVWFLSG</sequence>
<keyword evidence="3" id="KW-1185">Reference proteome</keyword>
<proteinExistence type="predicted"/>
<reference evidence="2 3" key="1">
    <citation type="submission" date="2024-04" db="EMBL/GenBank/DDBJ databases">
        <authorList>
            <person name="Fracassetti M."/>
        </authorList>
    </citation>
    <scope>NUCLEOTIDE SEQUENCE [LARGE SCALE GENOMIC DNA]</scope>
</reference>
<dbReference type="Proteomes" id="UP001497516">
    <property type="component" value="Chromosome 5"/>
</dbReference>
<evidence type="ECO:0000313" key="3">
    <source>
        <dbReference type="Proteomes" id="UP001497516"/>
    </source>
</evidence>
<gene>
    <name evidence="2" type="ORF">LTRI10_LOCUS31275</name>
</gene>
<dbReference type="EMBL" id="OZ034818">
    <property type="protein sequence ID" value="CAL1390494.1"/>
    <property type="molecule type" value="Genomic_DNA"/>
</dbReference>
<accession>A0AAV2EXD1</accession>
<evidence type="ECO:0000256" key="1">
    <source>
        <dbReference type="SAM" id="MobiDB-lite"/>
    </source>
</evidence>